<name>A0ABX2IH68_9RHOO</name>
<dbReference type="Pfam" id="PF05164">
    <property type="entry name" value="ZapA"/>
    <property type="match status" value="1"/>
</dbReference>
<dbReference type="Proteomes" id="UP000778523">
    <property type="component" value="Unassembled WGS sequence"/>
</dbReference>
<dbReference type="RefSeq" id="WP_158239128.1">
    <property type="nucleotide sequence ID" value="NZ_JABCSC020000003.1"/>
</dbReference>
<gene>
    <name evidence="1" type="ORF">HJ583_013750</name>
</gene>
<evidence type="ECO:0000313" key="1">
    <source>
        <dbReference type="EMBL" id="NSL56099.1"/>
    </source>
</evidence>
<comment type="caution">
    <text evidence="1">The sequence shown here is derived from an EMBL/GenBank/DDBJ whole genome shotgun (WGS) entry which is preliminary data.</text>
</comment>
<sequence length="95" mass="10657">MKIQIMGREYQVSVKPDERETLQAAVEMVNAKLQQLLGKNSSGSESTAVMCALMIAHEAVVAQRTAGLDMPSYQRRIEAMIRQIDQASMKQEKLF</sequence>
<dbReference type="InterPro" id="IPR042233">
    <property type="entry name" value="Cell_div_ZapA_N"/>
</dbReference>
<dbReference type="SUPFAM" id="SSF102829">
    <property type="entry name" value="Cell division protein ZapA-like"/>
    <property type="match status" value="1"/>
</dbReference>
<dbReference type="EMBL" id="JABCSC020000003">
    <property type="protein sequence ID" value="NSL56099.1"/>
    <property type="molecule type" value="Genomic_DNA"/>
</dbReference>
<proteinExistence type="predicted"/>
<dbReference type="Gene3D" id="1.20.5.50">
    <property type="match status" value="1"/>
</dbReference>
<keyword evidence="2" id="KW-1185">Reference proteome</keyword>
<dbReference type="InterPro" id="IPR036192">
    <property type="entry name" value="Cell_div_ZapA-like_sf"/>
</dbReference>
<evidence type="ECO:0000313" key="2">
    <source>
        <dbReference type="Proteomes" id="UP000778523"/>
    </source>
</evidence>
<protein>
    <submittedName>
        <fullName evidence="1">Cell division protein ZapA</fullName>
    </submittedName>
</protein>
<keyword evidence="1" id="KW-0131">Cell cycle</keyword>
<keyword evidence="1" id="KW-0132">Cell division</keyword>
<organism evidence="1 2">
    <name type="scientific">Uliginosibacterium aquaticum</name>
    <dbReference type="NCBI Taxonomy" id="2731212"/>
    <lineage>
        <taxon>Bacteria</taxon>
        <taxon>Pseudomonadati</taxon>
        <taxon>Pseudomonadota</taxon>
        <taxon>Betaproteobacteria</taxon>
        <taxon>Rhodocyclales</taxon>
        <taxon>Zoogloeaceae</taxon>
        <taxon>Uliginosibacterium</taxon>
    </lineage>
</organism>
<dbReference type="Gene3D" id="3.30.160.880">
    <property type="entry name" value="Cell division protein ZapA protomer, N-terminal domain"/>
    <property type="match status" value="1"/>
</dbReference>
<dbReference type="GO" id="GO:0051301">
    <property type="term" value="P:cell division"/>
    <property type="evidence" value="ECO:0007669"/>
    <property type="project" value="UniProtKB-KW"/>
</dbReference>
<dbReference type="InterPro" id="IPR007838">
    <property type="entry name" value="Cell_div_ZapA-like"/>
</dbReference>
<reference evidence="1 2" key="1">
    <citation type="submission" date="2020-06" db="EMBL/GenBank/DDBJ databases">
        <title>Draft genome of Uliginosibacterium sp. IMCC34675.</title>
        <authorList>
            <person name="Song J."/>
        </authorList>
    </citation>
    <scope>NUCLEOTIDE SEQUENCE [LARGE SCALE GENOMIC DNA]</scope>
    <source>
        <strain evidence="1 2">IMCC34675</strain>
    </source>
</reference>
<accession>A0ABX2IH68</accession>